<comment type="caution">
    <text evidence="1">The sequence shown here is derived from an EMBL/GenBank/DDBJ whole genome shotgun (WGS) entry which is preliminary data.</text>
</comment>
<protein>
    <submittedName>
        <fullName evidence="1">Uncharacterized protein</fullName>
    </submittedName>
</protein>
<organism evidence="1 2">
    <name type="scientific">Senna tora</name>
    <dbReference type="NCBI Taxonomy" id="362788"/>
    <lineage>
        <taxon>Eukaryota</taxon>
        <taxon>Viridiplantae</taxon>
        <taxon>Streptophyta</taxon>
        <taxon>Embryophyta</taxon>
        <taxon>Tracheophyta</taxon>
        <taxon>Spermatophyta</taxon>
        <taxon>Magnoliopsida</taxon>
        <taxon>eudicotyledons</taxon>
        <taxon>Gunneridae</taxon>
        <taxon>Pentapetalae</taxon>
        <taxon>rosids</taxon>
        <taxon>fabids</taxon>
        <taxon>Fabales</taxon>
        <taxon>Fabaceae</taxon>
        <taxon>Caesalpinioideae</taxon>
        <taxon>Cassia clade</taxon>
        <taxon>Senna</taxon>
    </lineage>
</organism>
<dbReference type="Proteomes" id="UP000634136">
    <property type="component" value="Unassembled WGS sequence"/>
</dbReference>
<name>A0A834W6D1_9FABA</name>
<accession>A0A834W6D1</accession>
<evidence type="ECO:0000313" key="2">
    <source>
        <dbReference type="Proteomes" id="UP000634136"/>
    </source>
</evidence>
<sequence>MAMLERGNDSVAVYSTKIEEALGRSSLLEA</sequence>
<evidence type="ECO:0000313" key="1">
    <source>
        <dbReference type="EMBL" id="KAF7811520.1"/>
    </source>
</evidence>
<proteinExistence type="predicted"/>
<reference evidence="1" key="1">
    <citation type="submission" date="2020-09" db="EMBL/GenBank/DDBJ databases">
        <title>Genome-Enabled Discovery of Anthraquinone Biosynthesis in Senna tora.</title>
        <authorList>
            <person name="Kang S.-H."/>
            <person name="Pandey R.P."/>
            <person name="Lee C.-M."/>
            <person name="Sim J.-S."/>
            <person name="Jeong J.-T."/>
            <person name="Choi B.-S."/>
            <person name="Jung M."/>
            <person name="Ginzburg D."/>
            <person name="Zhao K."/>
            <person name="Won S.Y."/>
            <person name="Oh T.-J."/>
            <person name="Yu Y."/>
            <person name="Kim N.-H."/>
            <person name="Lee O.R."/>
            <person name="Lee T.-H."/>
            <person name="Bashyal P."/>
            <person name="Kim T.-S."/>
            <person name="Lee W.-H."/>
            <person name="Kawkins C."/>
            <person name="Kim C.-K."/>
            <person name="Kim J.S."/>
            <person name="Ahn B.O."/>
            <person name="Rhee S.Y."/>
            <person name="Sohng J.K."/>
        </authorList>
    </citation>
    <scope>NUCLEOTIDE SEQUENCE</scope>
    <source>
        <tissue evidence="1">Leaf</tissue>
    </source>
</reference>
<dbReference type="EMBL" id="JAAIUW010000010">
    <property type="protein sequence ID" value="KAF7811520.1"/>
    <property type="molecule type" value="Genomic_DNA"/>
</dbReference>
<dbReference type="AlphaFoldDB" id="A0A834W6D1"/>
<keyword evidence="2" id="KW-1185">Reference proteome</keyword>
<gene>
    <name evidence="1" type="ORF">G2W53_032496</name>
</gene>